<sequence>MTEAQEPAILVDVPEKKIKDNKKFKGRLSKRQKIEDSLSEYYDFRYNYMKYKIEFSPKFENNFKEITDRDIHTILRILDRKTDHRANFADISSIIHSDFSKTFNPIEEYFLALSKTEKFDQKNLEMDKLIACVTCKTQPEFAETLKRWLIASVANAISPIGCQNQICMVLIGDQGAYKTTFLNALCPKPLHEYLYSGKLNLESKDTWIMLGQFFIINIDDQLKVLHKKDAETMKTLITQKELSLRLPHDKYNTKIMRRANFCGSINGLDFLTDNTGNRRFLPFEILDIDIDRVQTKINLNRVWLEAYTMYLHGTKYWFDKDEIEKLFGDFSDFTTASPEQELFLKYFEPYFHIEELPIGGCSYMTNTDILQYLNARVSGLNLSGKKLGEILSKLKVLKIKKSVCGISTQVYVMREREPENVKLESRLMPEPIKKPVTKKGEQVKLLDPDYYPDPYAKPKPKTKSIKNQNPR</sequence>
<organism evidence="3 4">
    <name type="scientific">Emticicia soli</name>
    <dbReference type="NCBI Taxonomy" id="2027878"/>
    <lineage>
        <taxon>Bacteria</taxon>
        <taxon>Pseudomonadati</taxon>
        <taxon>Bacteroidota</taxon>
        <taxon>Cytophagia</taxon>
        <taxon>Cytophagales</taxon>
        <taxon>Leadbetterellaceae</taxon>
        <taxon>Emticicia</taxon>
    </lineage>
</organism>
<dbReference type="InterPro" id="IPR007936">
    <property type="entry name" value="VapE-like_dom"/>
</dbReference>
<evidence type="ECO:0000256" key="1">
    <source>
        <dbReference type="SAM" id="MobiDB-lite"/>
    </source>
</evidence>
<dbReference type="PANTHER" id="PTHR34985:SF1">
    <property type="entry name" value="SLR0554 PROTEIN"/>
    <property type="match status" value="1"/>
</dbReference>
<evidence type="ECO:0000259" key="2">
    <source>
        <dbReference type="Pfam" id="PF05272"/>
    </source>
</evidence>
<proteinExistence type="predicted"/>
<comment type="caution">
    <text evidence="3">The sequence shown here is derived from an EMBL/GenBank/DDBJ whole genome shotgun (WGS) entry which is preliminary data.</text>
</comment>
<feature type="region of interest" description="Disordered" evidence="1">
    <location>
        <begin position="427"/>
        <end position="471"/>
    </location>
</feature>
<evidence type="ECO:0000313" key="3">
    <source>
        <dbReference type="EMBL" id="MFD2521388.1"/>
    </source>
</evidence>
<gene>
    <name evidence="3" type="ORF">ACFSR2_10860</name>
</gene>
<dbReference type="Pfam" id="PF05272">
    <property type="entry name" value="VapE-like_dom"/>
    <property type="match status" value="1"/>
</dbReference>
<dbReference type="EMBL" id="JBHULC010000009">
    <property type="protein sequence ID" value="MFD2521388.1"/>
    <property type="molecule type" value="Genomic_DNA"/>
</dbReference>
<feature type="domain" description="Virulence-associated protein E-like" evidence="2">
    <location>
        <begin position="118"/>
        <end position="323"/>
    </location>
</feature>
<dbReference type="RefSeq" id="WP_340236960.1">
    <property type="nucleotide sequence ID" value="NZ_JBBEWC010000007.1"/>
</dbReference>
<feature type="compositionally biased region" description="Basic and acidic residues" evidence="1">
    <location>
        <begin position="427"/>
        <end position="447"/>
    </location>
</feature>
<protein>
    <submittedName>
        <fullName evidence="3">VapE domain-containing protein</fullName>
    </submittedName>
</protein>
<accession>A0ABW5J8J7</accession>
<name>A0ABW5J8J7_9BACT</name>
<reference evidence="4" key="1">
    <citation type="journal article" date="2019" name="Int. J. Syst. Evol. Microbiol.">
        <title>The Global Catalogue of Microorganisms (GCM) 10K type strain sequencing project: providing services to taxonomists for standard genome sequencing and annotation.</title>
        <authorList>
            <consortium name="The Broad Institute Genomics Platform"/>
            <consortium name="The Broad Institute Genome Sequencing Center for Infectious Disease"/>
            <person name="Wu L."/>
            <person name="Ma J."/>
        </authorList>
    </citation>
    <scope>NUCLEOTIDE SEQUENCE [LARGE SCALE GENOMIC DNA]</scope>
    <source>
        <strain evidence="4">KCTC 52344</strain>
    </source>
</reference>
<dbReference type="PANTHER" id="PTHR34985">
    <property type="entry name" value="SLR0554 PROTEIN"/>
    <property type="match status" value="1"/>
</dbReference>
<evidence type="ECO:0000313" key="4">
    <source>
        <dbReference type="Proteomes" id="UP001597510"/>
    </source>
</evidence>
<keyword evidence="4" id="KW-1185">Reference proteome</keyword>
<dbReference type="Proteomes" id="UP001597510">
    <property type="component" value="Unassembled WGS sequence"/>
</dbReference>